<dbReference type="Proteomes" id="UP000501812">
    <property type="component" value="Chromosome"/>
</dbReference>
<feature type="transmembrane region" description="Helical" evidence="1">
    <location>
        <begin position="160"/>
        <end position="179"/>
    </location>
</feature>
<sequence>MMKWRWYRSVIFWAGIFVMASLTWAWRDSVKIPRSLEWGRWEIDHWASGLAISKPPKPPQKFRFDRTFWDPNIFNGSMPPEQILSDAGPRSLEKMRWAKPGFCSYPEIPVDDSRWPPPKAMKAGEDLGFRQILMVRWGQRLATGPAGNTGVIPGGWLLFLPYWLLIAAFAALWFLVLLWRSKRKTQG</sequence>
<proteinExistence type="predicted"/>
<reference evidence="2 3" key="1">
    <citation type="submission" date="2020-04" db="EMBL/GenBank/DDBJ databases">
        <title>Luteolibacter sp. G-1-1-1 isolated from soil.</title>
        <authorList>
            <person name="Dahal R.H."/>
        </authorList>
    </citation>
    <scope>NUCLEOTIDE SEQUENCE [LARGE SCALE GENOMIC DNA]</scope>
    <source>
        <strain evidence="2 3">G-1-1-1</strain>
    </source>
</reference>
<dbReference type="AlphaFoldDB" id="A0A858RRY5"/>
<dbReference type="KEGG" id="luo:HHL09_26180"/>
<organism evidence="2 3">
    <name type="scientific">Luteolibacter luteus</name>
    <dbReference type="NCBI Taxonomy" id="2728835"/>
    <lineage>
        <taxon>Bacteria</taxon>
        <taxon>Pseudomonadati</taxon>
        <taxon>Verrucomicrobiota</taxon>
        <taxon>Verrucomicrobiia</taxon>
        <taxon>Verrucomicrobiales</taxon>
        <taxon>Verrucomicrobiaceae</taxon>
        <taxon>Luteolibacter</taxon>
    </lineage>
</organism>
<accession>A0A858RRY5</accession>
<keyword evidence="1" id="KW-1133">Transmembrane helix</keyword>
<keyword evidence="1" id="KW-0472">Membrane</keyword>
<evidence type="ECO:0000313" key="3">
    <source>
        <dbReference type="Proteomes" id="UP000501812"/>
    </source>
</evidence>
<dbReference type="RefSeq" id="WP_169457605.1">
    <property type="nucleotide sequence ID" value="NZ_CP051774.1"/>
</dbReference>
<name>A0A858RRY5_9BACT</name>
<protein>
    <submittedName>
        <fullName evidence="2">Uncharacterized protein</fullName>
    </submittedName>
</protein>
<keyword evidence="1" id="KW-0812">Transmembrane</keyword>
<evidence type="ECO:0000313" key="2">
    <source>
        <dbReference type="EMBL" id="QJE99119.1"/>
    </source>
</evidence>
<gene>
    <name evidence="2" type="ORF">HHL09_26180</name>
</gene>
<evidence type="ECO:0000256" key="1">
    <source>
        <dbReference type="SAM" id="Phobius"/>
    </source>
</evidence>
<dbReference type="EMBL" id="CP051774">
    <property type="protein sequence ID" value="QJE99119.1"/>
    <property type="molecule type" value="Genomic_DNA"/>
</dbReference>
<keyword evidence="3" id="KW-1185">Reference proteome</keyword>